<dbReference type="GO" id="GO:0000049">
    <property type="term" value="F:tRNA binding"/>
    <property type="evidence" value="ECO:0007669"/>
    <property type="project" value="UniProtKB-UniRule"/>
</dbReference>
<accession>A0A1F8DGV4</accession>
<dbReference type="Proteomes" id="UP000178803">
    <property type="component" value="Unassembled WGS sequence"/>
</dbReference>
<comment type="catalytic activity">
    <reaction evidence="6">
        <text>Endonucleolytic cleavage of RNA, removing 5'-extranucleotides from tRNA precursor.</text>
        <dbReference type="EC" id="3.1.26.5"/>
    </reaction>
</comment>
<dbReference type="NCBIfam" id="TIGR00188">
    <property type="entry name" value="rnpA"/>
    <property type="match status" value="1"/>
</dbReference>
<evidence type="ECO:0000256" key="5">
    <source>
        <dbReference type="ARBA" id="ARBA00022884"/>
    </source>
</evidence>
<evidence type="ECO:0000256" key="4">
    <source>
        <dbReference type="ARBA" id="ARBA00022801"/>
    </source>
</evidence>
<dbReference type="GO" id="GO:0001682">
    <property type="term" value="P:tRNA 5'-leader removal"/>
    <property type="evidence" value="ECO:0007669"/>
    <property type="project" value="UniProtKB-UniRule"/>
</dbReference>
<reference evidence="8 9" key="1">
    <citation type="journal article" date="2016" name="Nat. Commun.">
        <title>Thousands of microbial genomes shed light on interconnected biogeochemical processes in an aquifer system.</title>
        <authorList>
            <person name="Anantharaman K."/>
            <person name="Brown C.T."/>
            <person name="Hug L.A."/>
            <person name="Sharon I."/>
            <person name="Castelle C.J."/>
            <person name="Probst A.J."/>
            <person name="Thomas B.C."/>
            <person name="Singh A."/>
            <person name="Wilkins M.J."/>
            <person name="Karaoz U."/>
            <person name="Brodie E.L."/>
            <person name="Williams K.H."/>
            <person name="Hubbard S.S."/>
            <person name="Banfield J.F."/>
        </authorList>
    </citation>
    <scope>NUCLEOTIDE SEQUENCE [LARGE SCALE GENOMIC DNA]</scope>
</reference>
<comment type="similarity">
    <text evidence="6">Belongs to the RnpA family.</text>
</comment>
<comment type="subunit">
    <text evidence="6">Consists of a catalytic RNA component (M1 or rnpB) and a protein subunit.</text>
</comment>
<comment type="caution">
    <text evidence="8">The sequence shown here is derived from an EMBL/GenBank/DDBJ whole genome shotgun (WGS) entry which is preliminary data.</text>
</comment>
<organism evidence="8 9">
    <name type="scientific">Candidatus Woesebacteria bacterium RIFOXYD1_FULL_40_21</name>
    <dbReference type="NCBI Taxonomy" id="1802549"/>
    <lineage>
        <taxon>Bacteria</taxon>
        <taxon>Candidatus Woeseibacteriota</taxon>
    </lineage>
</organism>
<dbReference type="InterPro" id="IPR000100">
    <property type="entry name" value="RNase_P"/>
</dbReference>
<gene>
    <name evidence="6" type="primary">rnpA</name>
    <name evidence="8" type="ORF">A2614_00805</name>
</gene>
<name>A0A1F8DGV4_9BACT</name>
<evidence type="ECO:0000256" key="2">
    <source>
        <dbReference type="ARBA" id="ARBA00022722"/>
    </source>
</evidence>
<dbReference type="InterPro" id="IPR014721">
    <property type="entry name" value="Ribsml_uS5_D2-typ_fold_subgr"/>
</dbReference>
<sequence>MIARKYILNGKENFEKVEKEGKILQFPSFGLAYLAREDDKDSKFGFIVSTKVSKDSVQRNRIRRAINEAVRYQMTDIKKGFDIVFLAKQLALRKPTDQLMNETRSALKEAGIATR</sequence>
<comment type="function">
    <text evidence="6">RNaseP catalyzes the removal of the 5'-leader sequence from pre-tRNA to produce the mature 5'-terminus. It can also cleave other RNA substrates such as 4.5S RNA. The protein component plays an auxiliary but essential role in vivo by binding to the 5'-leader sequence and broadening the substrate specificity of the ribozyme.</text>
</comment>
<keyword evidence="4 6" id="KW-0378">Hydrolase</keyword>
<evidence type="ECO:0000256" key="7">
    <source>
        <dbReference type="NCBIfam" id="TIGR00188"/>
    </source>
</evidence>
<keyword evidence="5 6" id="KW-0694">RNA-binding</keyword>
<dbReference type="HAMAP" id="MF_00227">
    <property type="entry name" value="RNase_P"/>
    <property type="match status" value="1"/>
</dbReference>
<evidence type="ECO:0000313" key="9">
    <source>
        <dbReference type="Proteomes" id="UP000178803"/>
    </source>
</evidence>
<dbReference type="Gene3D" id="3.30.230.10">
    <property type="match status" value="1"/>
</dbReference>
<evidence type="ECO:0000256" key="1">
    <source>
        <dbReference type="ARBA" id="ARBA00022694"/>
    </source>
</evidence>
<dbReference type="GO" id="GO:0030677">
    <property type="term" value="C:ribonuclease P complex"/>
    <property type="evidence" value="ECO:0007669"/>
    <property type="project" value="TreeGrafter"/>
</dbReference>
<dbReference type="SUPFAM" id="SSF54211">
    <property type="entry name" value="Ribosomal protein S5 domain 2-like"/>
    <property type="match status" value="1"/>
</dbReference>
<protein>
    <recommendedName>
        <fullName evidence="6 7">Ribonuclease P protein component</fullName>
        <shortName evidence="6">RNase P protein</shortName>
        <shortName evidence="6">RNaseP protein</shortName>
        <ecNumber evidence="6 7">3.1.26.5</ecNumber>
    </recommendedName>
    <alternativeName>
        <fullName evidence="6">Protein C5</fullName>
    </alternativeName>
</protein>
<dbReference type="GO" id="GO:0042781">
    <property type="term" value="F:3'-tRNA processing endoribonuclease activity"/>
    <property type="evidence" value="ECO:0007669"/>
    <property type="project" value="TreeGrafter"/>
</dbReference>
<keyword evidence="3 6" id="KW-0255">Endonuclease</keyword>
<evidence type="ECO:0000313" key="8">
    <source>
        <dbReference type="EMBL" id="OGM87005.1"/>
    </source>
</evidence>
<evidence type="ECO:0000256" key="6">
    <source>
        <dbReference type="HAMAP-Rule" id="MF_00227"/>
    </source>
</evidence>
<dbReference type="AlphaFoldDB" id="A0A1F8DGV4"/>
<keyword evidence="1 6" id="KW-0819">tRNA processing</keyword>
<dbReference type="InterPro" id="IPR020568">
    <property type="entry name" value="Ribosomal_Su5_D2-typ_SF"/>
</dbReference>
<dbReference type="EMBL" id="MGIJ01000034">
    <property type="protein sequence ID" value="OGM87005.1"/>
    <property type="molecule type" value="Genomic_DNA"/>
</dbReference>
<dbReference type="PANTHER" id="PTHR33992">
    <property type="entry name" value="RIBONUCLEASE P PROTEIN COMPONENT"/>
    <property type="match status" value="1"/>
</dbReference>
<dbReference type="GO" id="GO:0004526">
    <property type="term" value="F:ribonuclease P activity"/>
    <property type="evidence" value="ECO:0007669"/>
    <property type="project" value="UniProtKB-UniRule"/>
</dbReference>
<dbReference type="PANTHER" id="PTHR33992:SF1">
    <property type="entry name" value="RIBONUCLEASE P PROTEIN COMPONENT"/>
    <property type="match status" value="1"/>
</dbReference>
<proteinExistence type="inferred from homology"/>
<keyword evidence="2 6" id="KW-0540">Nuclease</keyword>
<evidence type="ECO:0000256" key="3">
    <source>
        <dbReference type="ARBA" id="ARBA00022759"/>
    </source>
</evidence>
<dbReference type="Pfam" id="PF00825">
    <property type="entry name" value="Ribonuclease_P"/>
    <property type="match status" value="1"/>
</dbReference>
<dbReference type="EC" id="3.1.26.5" evidence="6 7"/>